<evidence type="ECO:0000313" key="3">
    <source>
        <dbReference type="EMBL" id="QSZ31059.1"/>
    </source>
</evidence>
<keyword evidence="4" id="KW-1185">Reference proteome</keyword>
<dbReference type="OrthoDB" id="5412288at2759"/>
<feature type="region of interest" description="Disordered" evidence="1">
    <location>
        <begin position="552"/>
        <end position="603"/>
    </location>
</feature>
<accession>A0A8A3P9N6</accession>
<feature type="region of interest" description="Disordered" evidence="1">
    <location>
        <begin position="68"/>
        <end position="92"/>
    </location>
</feature>
<feature type="compositionally biased region" description="Acidic residues" evidence="1">
    <location>
        <begin position="463"/>
        <end position="477"/>
    </location>
</feature>
<dbReference type="PANTHER" id="PTHR45910:SF2">
    <property type="entry name" value="RRN9 DOMAIN-CONTAINING PROTEIN"/>
    <property type="match status" value="1"/>
</dbReference>
<feature type="region of interest" description="Disordered" evidence="1">
    <location>
        <begin position="349"/>
        <end position="381"/>
    </location>
</feature>
<feature type="compositionally biased region" description="Acidic residues" evidence="1">
    <location>
        <begin position="585"/>
        <end position="603"/>
    </location>
</feature>
<evidence type="ECO:0000313" key="4">
    <source>
        <dbReference type="Proteomes" id="UP000672032"/>
    </source>
</evidence>
<dbReference type="Pfam" id="PF10680">
    <property type="entry name" value="RRN9"/>
    <property type="match status" value="1"/>
</dbReference>
<evidence type="ECO:0000259" key="2">
    <source>
        <dbReference type="Pfam" id="PF10680"/>
    </source>
</evidence>
<feature type="compositionally biased region" description="Basic residues" evidence="1">
    <location>
        <begin position="275"/>
        <end position="284"/>
    </location>
</feature>
<feature type="region of interest" description="Disordered" evidence="1">
    <location>
        <begin position="248"/>
        <end position="301"/>
    </location>
</feature>
<name>A0A8A3P9N6_9HELO</name>
<dbReference type="InterPro" id="IPR051646">
    <property type="entry name" value="NatB_acetyltransferase_subunit"/>
</dbReference>
<sequence>MSSPTNSSFTGSSPVRGNRWKGLPSAWQRITGGERGLAASLDELRNRDLSVHLYNSFALKRRAKELNAKGAGDNEDGGQDDSRGFVPPKNWTAWPIEATKVPREGEQIGPDDADEMFTLRKKEVMKLSSSLEDILTGVTLKYAKERFRKRETAEDHDEHVEDGDTDKMDVDEAQQNLSGDPQEIEGSIRSVSEQPPINTILRPEVSADEERSRELLRPSVRHTLSKLDDVLMALHHARKTCRQYASQTELDTDVESHSRATSIAGDGTDEDSPVKKPKGRPRKLKPIEKPPIMPESTPCEDSIEDAELWRAKKTHRGRPKKVYEILEGETQHEYLTRVARMQKKPLPAFAPPIEPSTPKRGVAPVAVSPQKSPRKLSEKPRKHMLGLRDWSEVLGSAALVGFPPEVIARATQRCAILFGESMTMRTMVEGPAAEGNKDIITEYHPGMIPDLGEFDDSVSSLVESEEELSNPESDTENAENKEYLPMKHKAHYCPVGQCKVSRRRFTTKAKLLRHAREYHNLSKSKLEALQVDSDEEMDGAVHNDGFLRPIVGKRRWRGTDKEKRKQHKSGMGKGNQEQGSVLSDEGADEGTEEEDKDLDSYSE</sequence>
<dbReference type="Proteomes" id="UP000672032">
    <property type="component" value="Chromosome 2"/>
</dbReference>
<feature type="compositionally biased region" description="Low complexity" evidence="1">
    <location>
        <begin position="1"/>
        <end position="14"/>
    </location>
</feature>
<dbReference type="AlphaFoldDB" id="A0A8A3P9N6"/>
<feature type="region of interest" description="Disordered" evidence="1">
    <location>
        <begin position="149"/>
        <end position="217"/>
    </location>
</feature>
<dbReference type="EMBL" id="CP063406">
    <property type="protein sequence ID" value="QSZ31059.1"/>
    <property type="molecule type" value="Genomic_DNA"/>
</dbReference>
<dbReference type="PANTHER" id="PTHR45910">
    <property type="entry name" value="N-ALPHA-ACETYLTRANSFERASE 20"/>
    <property type="match status" value="1"/>
</dbReference>
<dbReference type="GO" id="GO:0004596">
    <property type="term" value="F:protein-N-terminal amino-acid acetyltransferase activity"/>
    <property type="evidence" value="ECO:0007669"/>
    <property type="project" value="TreeGrafter"/>
</dbReference>
<proteinExistence type="predicted"/>
<feature type="domain" description="Rrn9" evidence="2">
    <location>
        <begin position="41"/>
        <end position="108"/>
    </location>
</feature>
<reference evidence="3" key="1">
    <citation type="submission" date="2020-10" db="EMBL/GenBank/DDBJ databases">
        <title>Genome Sequence of Monilinia vaccinii-corymbosi Sheds Light on Mummy Berry Disease Infection of Blueberry and Mating Type.</title>
        <authorList>
            <person name="Yow A.G."/>
            <person name="Zhang Y."/>
            <person name="Bansal K."/>
            <person name="Eacker S.M."/>
            <person name="Sullivan S."/>
            <person name="Liachko I."/>
            <person name="Cubeta M.A."/>
            <person name="Rollins J.A."/>
            <person name="Ashrafi H."/>
        </authorList>
    </citation>
    <scope>NUCLEOTIDE SEQUENCE</scope>
    <source>
        <strain evidence="3">RL-1</strain>
    </source>
</reference>
<dbReference type="GO" id="GO:0031416">
    <property type="term" value="C:NatB complex"/>
    <property type="evidence" value="ECO:0007669"/>
    <property type="project" value="TreeGrafter"/>
</dbReference>
<organism evidence="3 4">
    <name type="scientific">Monilinia vaccinii-corymbosi</name>
    <dbReference type="NCBI Taxonomy" id="61207"/>
    <lineage>
        <taxon>Eukaryota</taxon>
        <taxon>Fungi</taxon>
        <taxon>Dikarya</taxon>
        <taxon>Ascomycota</taxon>
        <taxon>Pezizomycotina</taxon>
        <taxon>Leotiomycetes</taxon>
        <taxon>Helotiales</taxon>
        <taxon>Sclerotiniaceae</taxon>
        <taxon>Monilinia</taxon>
    </lineage>
</organism>
<evidence type="ECO:0000256" key="1">
    <source>
        <dbReference type="SAM" id="MobiDB-lite"/>
    </source>
</evidence>
<feature type="region of interest" description="Disordered" evidence="1">
    <location>
        <begin position="459"/>
        <end position="478"/>
    </location>
</feature>
<feature type="region of interest" description="Disordered" evidence="1">
    <location>
        <begin position="1"/>
        <end position="21"/>
    </location>
</feature>
<protein>
    <recommendedName>
        <fullName evidence="2">Rrn9 domain-containing protein</fullName>
    </recommendedName>
</protein>
<feature type="compositionally biased region" description="Basic and acidic residues" evidence="1">
    <location>
        <begin position="149"/>
        <end position="159"/>
    </location>
</feature>
<gene>
    <name evidence="3" type="ORF">DSL72_000620</name>
</gene>
<dbReference type="InterPro" id="IPR019622">
    <property type="entry name" value="Rrn9_dom"/>
</dbReference>